<name>A0A0P1AHH2_PLAHL</name>
<dbReference type="AlphaFoldDB" id="A0A0P1AHH2"/>
<reference evidence="2" key="1">
    <citation type="submission" date="2014-09" db="EMBL/GenBank/DDBJ databases">
        <authorList>
            <person name="Sharma Rahul"/>
            <person name="Thines Marco"/>
        </authorList>
    </citation>
    <scope>NUCLEOTIDE SEQUENCE [LARGE SCALE GENOMIC DNA]</scope>
</reference>
<dbReference type="RefSeq" id="XP_024576525.1">
    <property type="nucleotide sequence ID" value="XM_024725783.1"/>
</dbReference>
<sequence length="170" mass="19800">MLLDFTKPDILENDDFKRLVKYEVLWNFSRYHSSIQDTPVWKTLKTRAKTDKGTLIERLKQATIVKATTPWQVRKVIEYYSTEEDYLIISAWADYVSTLDFQPLDSNVATIFVTIYTASELDSLFENVFHILEADEEDGAIRYPLLNSVTDAEQKLATLTNSLFNEILRF</sequence>
<keyword evidence="2" id="KW-1185">Reference proteome</keyword>
<dbReference type="EMBL" id="CCYD01000468">
    <property type="protein sequence ID" value="CEG40156.1"/>
    <property type="molecule type" value="Genomic_DNA"/>
</dbReference>
<accession>A0A0P1AHH2</accession>
<proteinExistence type="predicted"/>
<protein>
    <submittedName>
        <fullName evidence="1">Uncharacterized protein</fullName>
    </submittedName>
</protein>
<dbReference type="Proteomes" id="UP000054928">
    <property type="component" value="Unassembled WGS sequence"/>
</dbReference>
<evidence type="ECO:0000313" key="2">
    <source>
        <dbReference type="Proteomes" id="UP000054928"/>
    </source>
</evidence>
<organism evidence="1 2">
    <name type="scientific">Plasmopara halstedii</name>
    <name type="common">Downy mildew of sunflower</name>
    <dbReference type="NCBI Taxonomy" id="4781"/>
    <lineage>
        <taxon>Eukaryota</taxon>
        <taxon>Sar</taxon>
        <taxon>Stramenopiles</taxon>
        <taxon>Oomycota</taxon>
        <taxon>Peronosporomycetes</taxon>
        <taxon>Peronosporales</taxon>
        <taxon>Peronosporaceae</taxon>
        <taxon>Plasmopara</taxon>
    </lineage>
</organism>
<evidence type="ECO:0000313" key="1">
    <source>
        <dbReference type="EMBL" id="CEG40156.1"/>
    </source>
</evidence>
<dbReference type="GeneID" id="36405424"/>